<dbReference type="PROSITE" id="PS50987">
    <property type="entry name" value="HTH_ARSR_2"/>
    <property type="match status" value="1"/>
</dbReference>
<dbReference type="InterPro" id="IPR051081">
    <property type="entry name" value="HTH_MetalResp_TranReg"/>
</dbReference>
<dbReference type="PRINTS" id="PR00778">
    <property type="entry name" value="HTHARSR"/>
</dbReference>
<evidence type="ECO:0000313" key="5">
    <source>
        <dbReference type="EMBL" id="TWH70883.1"/>
    </source>
</evidence>
<sequence>MVAVAVTASLAGLRANAVVVRVDPLAELGSMLHAITHGDHHPRGQRVRGVAYADERQGELLARARHFLPLYGAIRARYLMPVSLAGRRLAQIEDRLDELGAMNLDAFVEQSAPSLIEFSRDIDVRHLRTDCQARREFFRRVERLSLSRLELAVEIVERPAAALAGLRDFLHAVTNDWFHEEWAQLASRLVDDARRKENDLARRGVSAIVSVSPTAALRRDPDRVVFDKVNQAMVKPAGSGLIVVPSFYLAPHLIIKHDPGLPVVIAYAIGPAAGDGLDVTMKRLSALHDGMRIQICRAILRTPRTTVDLAHKMRMTEPQVSRHLRALREAELVTAERRGRHVYYSLETQGLSELGTQVLALLYR</sequence>
<dbReference type="InterPro" id="IPR045981">
    <property type="entry name" value="DUF5937"/>
</dbReference>
<dbReference type="GO" id="GO:0003677">
    <property type="term" value="F:DNA binding"/>
    <property type="evidence" value="ECO:0007669"/>
    <property type="project" value="UniProtKB-KW"/>
</dbReference>
<dbReference type="InterPro" id="IPR001845">
    <property type="entry name" value="HTH_ArsR_DNA-bd_dom"/>
</dbReference>
<comment type="caution">
    <text evidence="5">The sequence shown here is derived from an EMBL/GenBank/DDBJ whole genome shotgun (WGS) entry which is preliminary data.</text>
</comment>
<dbReference type="Pfam" id="PF01022">
    <property type="entry name" value="HTH_5"/>
    <property type="match status" value="1"/>
</dbReference>
<name>A0A562IJL4_MICOL</name>
<keyword evidence="3" id="KW-0804">Transcription</keyword>
<keyword evidence="6" id="KW-1185">Reference proteome</keyword>
<dbReference type="SMART" id="SM00418">
    <property type="entry name" value="HTH_ARSR"/>
    <property type="match status" value="1"/>
</dbReference>
<keyword evidence="1" id="KW-0805">Transcription regulation</keyword>
<dbReference type="Proteomes" id="UP000319825">
    <property type="component" value="Unassembled WGS sequence"/>
</dbReference>
<evidence type="ECO:0000256" key="1">
    <source>
        <dbReference type="ARBA" id="ARBA00023015"/>
    </source>
</evidence>
<dbReference type="InterPro" id="IPR011991">
    <property type="entry name" value="ArsR-like_HTH"/>
</dbReference>
<evidence type="ECO:0000313" key="6">
    <source>
        <dbReference type="Proteomes" id="UP000319825"/>
    </source>
</evidence>
<dbReference type="GO" id="GO:0003700">
    <property type="term" value="F:DNA-binding transcription factor activity"/>
    <property type="evidence" value="ECO:0007669"/>
    <property type="project" value="InterPro"/>
</dbReference>
<evidence type="ECO:0000256" key="2">
    <source>
        <dbReference type="ARBA" id="ARBA00023125"/>
    </source>
</evidence>
<dbReference type="AlphaFoldDB" id="A0A562IJL4"/>
<dbReference type="InterPro" id="IPR036388">
    <property type="entry name" value="WH-like_DNA-bd_sf"/>
</dbReference>
<gene>
    <name evidence="5" type="ORF">JD77_05908</name>
</gene>
<reference evidence="5 6" key="1">
    <citation type="submission" date="2019-07" db="EMBL/GenBank/DDBJ databases">
        <title>R&amp;d 2014.</title>
        <authorList>
            <person name="Klenk H.-P."/>
        </authorList>
    </citation>
    <scope>NUCLEOTIDE SEQUENCE [LARGE SCALE GENOMIC DNA]</scope>
    <source>
        <strain evidence="5 6">DSM 43868</strain>
    </source>
</reference>
<feature type="domain" description="HTH arsR-type" evidence="4">
    <location>
        <begin position="272"/>
        <end position="364"/>
    </location>
</feature>
<keyword evidence="2 5" id="KW-0238">DNA-binding</keyword>
<dbReference type="OrthoDB" id="3396564at2"/>
<dbReference type="PANTHER" id="PTHR33154:SF33">
    <property type="entry name" value="TRANSCRIPTIONAL REPRESSOR SDPR"/>
    <property type="match status" value="1"/>
</dbReference>
<protein>
    <submittedName>
        <fullName evidence="5">DNA-binding transcriptional ArsR family regulator</fullName>
    </submittedName>
</protein>
<organism evidence="5 6">
    <name type="scientific">Micromonospora olivasterospora</name>
    <dbReference type="NCBI Taxonomy" id="1880"/>
    <lineage>
        <taxon>Bacteria</taxon>
        <taxon>Bacillati</taxon>
        <taxon>Actinomycetota</taxon>
        <taxon>Actinomycetes</taxon>
        <taxon>Micromonosporales</taxon>
        <taxon>Micromonosporaceae</taxon>
        <taxon>Micromonospora</taxon>
    </lineage>
</organism>
<dbReference type="Pfam" id="PF19361">
    <property type="entry name" value="DUF5937"/>
    <property type="match status" value="1"/>
</dbReference>
<dbReference type="PANTHER" id="PTHR33154">
    <property type="entry name" value="TRANSCRIPTIONAL REGULATOR, ARSR FAMILY"/>
    <property type="match status" value="1"/>
</dbReference>
<dbReference type="InterPro" id="IPR036390">
    <property type="entry name" value="WH_DNA-bd_sf"/>
</dbReference>
<evidence type="ECO:0000256" key="3">
    <source>
        <dbReference type="ARBA" id="ARBA00023163"/>
    </source>
</evidence>
<proteinExistence type="predicted"/>
<dbReference type="SUPFAM" id="SSF46785">
    <property type="entry name" value="Winged helix' DNA-binding domain"/>
    <property type="match status" value="1"/>
</dbReference>
<dbReference type="CDD" id="cd00090">
    <property type="entry name" value="HTH_ARSR"/>
    <property type="match status" value="1"/>
</dbReference>
<dbReference type="NCBIfam" id="NF033788">
    <property type="entry name" value="HTH_metalloreg"/>
    <property type="match status" value="1"/>
</dbReference>
<dbReference type="Gene3D" id="1.10.10.10">
    <property type="entry name" value="Winged helix-like DNA-binding domain superfamily/Winged helix DNA-binding domain"/>
    <property type="match status" value="1"/>
</dbReference>
<accession>A0A562IJL4</accession>
<dbReference type="EMBL" id="VLKE01000001">
    <property type="protein sequence ID" value="TWH70883.1"/>
    <property type="molecule type" value="Genomic_DNA"/>
</dbReference>
<evidence type="ECO:0000259" key="4">
    <source>
        <dbReference type="PROSITE" id="PS50987"/>
    </source>
</evidence>